<dbReference type="PANTHER" id="PTHR42776">
    <property type="entry name" value="SERINE PEPTIDASE S9 FAMILY MEMBER"/>
    <property type="match status" value="1"/>
</dbReference>
<dbReference type="SUPFAM" id="SSF82171">
    <property type="entry name" value="DPP6 N-terminal domain-like"/>
    <property type="match status" value="1"/>
</dbReference>
<dbReference type="InterPro" id="IPR011042">
    <property type="entry name" value="6-blade_b-propeller_TolB-like"/>
</dbReference>
<dbReference type="RefSeq" id="WP_056127330.1">
    <property type="nucleotide sequence ID" value="NZ_WSES01000003.1"/>
</dbReference>
<reference evidence="4 5" key="1">
    <citation type="submission" date="2019-12" db="EMBL/GenBank/DDBJ databases">
        <authorList>
            <person name="Li C."/>
            <person name="Zhao J."/>
        </authorList>
    </citation>
    <scope>NUCLEOTIDE SEQUENCE [LARGE SCALE GENOMIC DNA]</scope>
    <source>
        <strain evidence="4 5">NEAU-DD11</strain>
    </source>
</reference>
<dbReference type="Gene3D" id="3.40.50.1820">
    <property type="entry name" value="alpha/beta hydrolase"/>
    <property type="match status" value="1"/>
</dbReference>
<sequence>MTRDLSLDGKTVARGAALTVLLAAAALAHADPAGMRTYRTLAMTASGERIAAVEAVEGEPKTGPRIVVRDTATGRIASTWQKSDCAPCRLESLAWSPDQKTLAAIVADPRAGTASVVLVRDGRVTPLATIGGVAGTVRWSPDGRQVAFLATVGAKKLTGAVEAGVRQVGEIGLAQEEDEQRIAIVPAAGGDYRLVSPGDTFIYEYDWTPDGKGFVVTSARGNGDNNWWIATLGHVDAASGRLRIIAAPKMQMNMPHVSPDGRTVAFIGGLMSDFGSVGGDVYTVPLEGGEPVDVTPDYKGTFNGITWRGKELLASVLAGSDAGIAAIDPGARSARMLWQAPVGVSAGRDGRVVFSADGRVAASVTEDFEHAPRIVAGRLPELVPITRDNDGFLPQVAARSIGWTNDGFNVQGWLLGPRSVEAGRTYPMIVQVHGGPAAAASPRYVAAGDNGNPLARDLVKEGYFVFMPNPRGSYGQGAAFTRANRRDFGGGDWRDILAGVDAVIARAPIDGSRLGLMGHSYGGFMTMWGVTHSQRFKAAVAGAGIANWISYYGQNGIDQWMVPYFGATMYDDPAVYRAASPIESIKAARTPTFVYVGERDVECPPAQSFEFWHGLKAMGVPTTLLVYEGEGHAFRKPENQRDLRAREIAWFNKYLK</sequence>
<accession>A0A7X3K7F9</accession>
<name>A0A7X3K7F9_9BURK</name>
<gene>
    <name evidence="4" type="ORF">GPY61_10050</name>
</gene>
<dbReference type="Pfam" id="PF00326">
    <property type="entry name" value="Peptidase_S9"/>
    <property type="match status" value="1"/>
</dbReference>
<dbReference type="GO" id="GO:0004252">
    <property type="term" value="F:serine-type endopeptidase activity"/>
    <property type="evidence" value="ECO:0007669"/>
    <property type="project" value="TreeGrafter"/>
</dbReference>
<keyword evidence="5" id="KW-1185">Reference proteome</keyword>
<dbReference type="AlphaFoldDB" id="A0A7X3K7F9"/>
<feature type="chain" id="PRO_5031166029" evidence="2">
    <location>
        <begin position="31"/>
        <end position="656"/>
    </location>
</feature>
<proteinExistence type="predicted"/>
<evidence type="ECO:0000256" key="2">
    <source>
        <dbReference type="SAM" id="SignalP"/>
    </source>
</evidence>
<keyword evidence="2" id="KW-0732">Signal</keyword>
<dbReference type="InterPro" id="IPR001375">
    <property type="entry name" value="Peptidase_S9_cat"/>
</dbReference>
<dbReference type="GO" id="GO:0006508">
    <property type="term" value="P:proteolysis"/>
    <property type="evidence" value="ECO:0007669"/>
    <property type="project" value="InterPro"/>
</dbReference>
<feature type="signal peptide" evidence="2">
    <location>
        <begin position="1"/>
        <end position="30"/>
    </location>
</feature>
<comment type="caution">
    <text evidence="4">The sequence shown here is derived from an EMBL/GenBank/DDBJ whole genome shotgun (WGS) entry which is preliminary data.</text>
</comment>
<keyword evidence="1 4" id="KW-0378">Hydrolase</keyword>
<dbReference type="SUPFAM" id="SSF53474">
    <property type="entry name" value="alpha/beta-Hydrolases"/>
    <property type="match status" value="1"/>
</dbReference>
<dbReference type="EMBL" id="WSES01000003">
    <property type="protein sequence ID" value="MVW60275.1"/>
    <property type="molecule type" value="Genomic_DNA"/>
</dbReference>
<dbReference type="Gene3D" id="2.120.10.30">
    <property type="entry name" value="TolB, C-terminal domain"/>
    <property type="match status" value="2"/>
</dbReference>
<dbReference type="PANTHER" id="PTHR42776:SF27">
    <property type="entry name" value="DIPEPTIDYL PEPTIDASE FAMILY MEMBER 6"/>
    <property type="match status" value="1"/>
</dbReference>
<evidence type="ECO:0000256" key="1">
    <source>
        <dbReference type="ARBA" id="ARBA00022801"/>
    </source>
</evidence>
<protein>
    <submittedName>
        <fullName evidence="4">Alpha/beta fold hydrolase</fullName>
    </submittedName>
</protein>
<feature type="domain" description="Peptidase S9 prolyl oligopeptidase catalytic" evidence="3">
    <location>
        <begin position="459"/>
        <end position="656"/>
    </location>
</feature>
<evidence type="ECO:0000313" key="4">
    <source>
        <dbReference type="EMBL" id="MVW60275.1"/>
    </source>
</evidence>
<evidence type="ECO:0000313" key="5">
    <source>
        <dbReference type="Proteomes" id="UP000443353"/>
    </source>
</evidence>
<dbReference type="InterPro" id="IPR029058">
    <property type="entry name" value="AB_hydrolase_fold"/>
</dbReference>
<evidence type="ECO:0000259" key="3">
    <source>
        <dbReference type="Pfam" id="PF00326"/>
    </source>
</evidence>
<dbReference type="Proteomes" id="UP000443353">
    <property type="component" value="Unassembled WGS sequence"/>
</dbReference>
<organism evidence="4 5">
    <name type="scientific">Massilia cellulosiltytica</name>
    <dbReference type="NCBI Taxonomy" id="2683234"/>
    <lineage>
        <taxon>Bacteria</taxon>
        <taxon>Pseudomonadati</taxon>
        <taxon>Pseudomonadota</taxon>
        <taxon>Betaproteobacteria</taxon>
        <taxon>Burkholderiales</taxon>
        <taxon>Oxalobacteraceae</taxon>
        <taxon>Telluria group</taxon>
        <taxon>Massilia</taxon>
    </lineage>
</organism>